<feature type="chain" id="PRO_5042102641" evidence="2">
    <location>
        <begin position="26"/>
        <end position="392"/>
    </location>
</feature>
<comment type="caution">
    <text evidence="3">The sequence shown here is derived from an EMBL/GenBank/DDBJ whole genome shotgun (WGS) entry which is preliminary data.</text>
</comment>
<name>A0AAD4R9V5_9BILA</name>
<sequence>MYSNINIRSAFVVFWIFCHTQYCTAEQEDNICDRKPYLLMCRHKDKDLIQHDLPDEIAEKNSMSSASSTVLADRNNDGAHNDSHNNNGSTDINDLLSDINNGSSAKNVTRDPNDYIYGNGEPAFFEYKARREQLLNRIQTLDEEANKLQPGQNEYKTAYTNEYQSYPSSYTYGGGCYTCGYTYPAASSSSYGYPYAGSGAYMYPTYPNSYGGSGYPGYGGGYAGGPGNAFNFGLGSGLNIEEYSQELQLRRMELLKQLRQLEEEHSARKTYSSYNQKYNCVNYPPYSASGSYYQSGCYPPSSYGSPYTGYNSQTQSSPYYPQYGSNGGSSSQYGTQYGTGTGLSQQYGYGNSGYGSTSPASGNLFGIGSGFNIGLPYGMGVGLNSGLGVNLG</sequence>
<gene>
    <name evidence="3" type="ORF">DdX_05684</name>
</gene>
<feature type="region of interest" description="Disordered" evidence="1">
    <location>
        <begin position="60"/>
        <end position="96"/>
    </location>
</feature>
<feature type="compositionally biased region" description="Polar residues" evidence="1">
    <location>
        <begin position="61"/>
        <end position="70"/>
    </location>
</feature>
<feature type="compositionally biased region" description="Polar residues" evidence="1">
    <location>
        <begin position="84"/>
        <end position="96"/>
    </location>
</feature>
<evidence type="ECO:0000256" key="1">
    <source>
        <dbReference type="SAM" id="MobiDB-lite"/>
    </source>
</evidence>
<protein>
    <submittedName>
        <fullName evidence="3">Uncharacterized protein</fullName>
    </submittedName>
</protein>
<organism evidence="3 4">
    <name type="scientific">Ditylenchus destructor</name>
    <dbReference type="NCBI Taxonomy" id="166010"/>
    <lineage>
        <taxon>Eukaryota</taxon>
        <taxon>Metazoa</taxon>
        <taxon>Ecdysozoa</taxon>
        <taxon>Nematoda</taxon>
        <taxon>Chromadorea</taxon>
        <taxon>Rhabditida</taxon>
        <taxon>Tylenchina</taxon>
        <taxon>Tylenchomorpha</taxon>
        <taxon>Sphaerularioidea</taxon>
        <taxon>Anguinidae</taxon>
        <taxon>Anguininae</taxon>
        <taxon>Ditylenchus</taxon>
    </lineage>
</organism>
<dbReference type="Proteomes" id="UP001201812">
    <property type="component" value="Unassembled WGS sequence"/>
</dbReference>
<evidence type="ECO:0000256" key="2">
    <source>
        <dbReference type="SAM" id="SignalP"/>
    </source>
</evidence>
<feature type="signal peptide" evidence="2">
    <location>
        <begin position="1"/>
        <end position="25"/>
    </location>
</feature>
<dbReference type="AlphaFoldDB" id="A0AAD4R9V5"/>
<reference evidence="3" key="1">
    <citation type="submission" date="2022-01" db="EMBL/GenBank/DDBJ databases">
        <title>Genome Sequence Resource for Two Populations of Ditylenchus destructor, the Migratory Endoparasitic Phytonematode.</title>
        <authorList>
            <person name="Zhang H."/>
            <person name="Lin R."/>
            <person name="Xie B."/>
        </authorList>
    </citation>
    <scope>NUCLEOTIDE SEQUENCE</scope>
    <source>
        <strain evidence="3">BazhouSP</strain>
    </source>
</reference>
<keyword evidence="2" id="KW-0732">Signal</keyword>
<accession>A0AAD4R9V5</accession>
<evidence type="ECO:0000313" key="3">
    <source>
        <dbReference type="EMBL" id="KAI1720298.1"/>
    </source>
</evidence>
<feature type="compositionally biased region" description="Basic and acidic residues" evidence="1">
    <location>
        <begin position="74"/>
        <end position="83"/>
    </location>
</feature>
<dbReference type="EMBL" id="JAKKPZ010000006">
    <property type="protein sequence ID" value="KAI1720298.1"/>
    <property type="molecule type" value="Genomic_DNA"/>
</dbReference>
<proteinExistence type="predicted"/>
<evidence type="ECO:0000313" key="4">
    <source>
        <dbReference type="Proteomes" id="UP001201812"/>
    </source>
</evidence>
<keyword evidence="4" id="KW-1185">Reference proteome</keyword>